<organism evidence="7 8">
    <name type="scientific">Methylosinus trichosporium (strain ATCC 35070 / NCIMB 11131 / UNIQEM 75 / OB3b)</name>
    <dbReference type="NCBI Taxonomy" id="595536"/>
    <lineage>
        <taxon>Bacteria</taxon>
        <taxon>Pseudomonadati</taxon>
        <taxon>Pseudomonadota</taxon>
        <taxon>Alphaproteobacteria</taxon>
        <taxon>Hyphomicrobiales</taxon>
        <taxon>Methylocystaceae</taxon>
        <taxon>Methylosinus</taxon>
    </lineage>
</organism>
<dbReference type="Pfam" id="PF03239">
    <property type="entry name" value="FTR1"/>
    <property type="match status" value="1"/>
</dbReference>
<accession>A0A2D2D3D3</accession>
<dbReference type="InterPro" id="IPR004923">
    <property type="entry name" value="FTR1/Fip1/EfeU"/>
</dbReference>
<proteinExistence type="inferred from homology"/>
<feature type="transmembrane region" description="Helical" evidence="6">
    <location>
        <begin position="35"/>
        <end position="56"/>
    </location>
</feature>
<name>A0A2D2D3D3_METT3</name>
<evidence type="ECO:0000256" key="4">
    <source>
        <dbReference type="ARBA" id="ARBA00022989"/>
    </source>
</evidence>
<keyword evidence="4 6" id="KW-1133">Transmembrane helix</keyword>
<evidence type="ECO:0000256" key="1">
    <source>
        <dbReference type="ARBA" id="ARBA00004141"/>
    </source>
</evidence>
<feature type="transmembrane region" description="Helical" evidence="6">
    <location>
        <begin position="178"/>
        <end position="201"/>
    </location>
</feature>
<keyword evidence="5 6" id="KW-0472">Membrane</keyword>
<gene>
    <name evidence="7" type="ORF">CQW49_17720</name>
</gene>
<comment type="similarity">
    <text evidence="2">Belongs to the oxidase-dependent Fe transporter (OFeT) (TC 9.A.10.1) family.</text>
</comment>
<dbReference type="GO" id="GO:0015093">
    <property type="term" value="F:ferrous iron transmembrane transporter activity"/>
    <property type="evidence" value="ECO:0007669"/>
    <property type="project" value="TreeGrafter"/>
</dbReference>
<protein>
    <submittedName>
        <fullName evidence="7">Iron permease</fullName>
    </submittedName>
</protein>
<dbReference type="PANTHER" id="PTHR31632">
    <property type="entry name" value="IRON TRANSPORTER FTH1"/>
    <property type="match status" value="1"/>
</dbReference>
<dbReference type="KEGG" id="mtw:CQW49_17720"/>
<dbReference type="AlphaFoldDB" id="A0A2D2D3D3"/>
<dbReference type="PANTHER" id="PTHR31632:SF2">
    <property type="entry name" value="PLASMA MEMBRANE IRON PERMEASE"/>
    <property type="match status" value="1"/>
</dbReference>
<evidence type="ECO:0000313" key="8">
    <source>
        <dbReference type="Proteomes" id="UP000230709"/>
    </source>
</evidence>
<keyword evidence="8" id="KW-1185">Reference proteome</keyword>
<reference evidence="8" key="1">
    <citation type="submission" date="2017-10" db="EMBL/GenBank/DDBJ databases">
        <title>Completed PacBio SMRT sequence of Methylosinus trichosporium OB3b reveals presence of a third large plasmid.</title>
        <authorList>
            <person name="Charles T.C."/>
            <person name="Lynch M.D.J."/>
            <person name="Heil J.R."/>
            <person name="Cheng J."/>
        </authorList>
    </citation>
    <scope>NUCLEOTIDE SEQUENCE [LARGE SCALE GENOMIC DNA]</scope>
    <source>
        <strain evidence="8">OB3b</strain>
    </source>
</reference>
<feature type="transmembrane region" description="Helical" evidence="6">
    <location>
        <begin position="246"/>
        <end position="264"/>
    </location>
</feature>
<evidence type="ECO:0000256" key="6">
    <source>
        <dbReference type="SAM" id="Phobius"/>
    </source>
</evidence>
<evidence type="ECO:0000256" key="2">
    <source>
        <dbReference type="ARBA" id="ARBA00008333"/>
    </source>
</evidence>
<comment type="subcellular location">
    <subcellularLocation>
        <location evidence="1">Membrane</location>
        <topology evidence="1">Multi-pass membrane protein</topology>
    </subcellularLocation>
</comment>
<keyword evidence="3 6" id="KW-0812">Transmembrane</keyword>
<evidence type="ECO:0000256" key="5">
    <source>
        <dbReference type="ARBA" id="ARBA00023136"/>
    </source>
</evidence>
<dbReference type="STRING" id="595536.GCA_000178815_01635"/>
<evidence type="ECO:0000313" key="7">
    <source>
        <dbReference type="EMBL" id="ATQ69512.1"/>
    </source>
</evidence>
<dbReference type="EMBL" id="CP023737">
    <property type="protein sequence ID" value="ATQ69512.1"/>
    <property type="molecule type" value="Genomic_DNA"/>
</dbReference>
<feature type="transmembrane region" description="Helical" evidence="6">
    <location>
        <begin position="145"/>
        <end position="171"/>
    </location>
</feature>
<feature type="transmembrane region" description="Helical" evidence="6">
    <location>
        <begin position="68"/>
        <end position="89"/>
    </location>
</feature>
<sequence>MLGALIIVFREVIEAGLVIGIVLAVTRGARGARPFIFGGVAAGALGAGVVAVFADALSQAVAGRGQELFNAGVLAVAVVMLAWHNIWMARHGRELASELAAVGRAAVAGEKSFVALAVVVALAVLREGSEVALFLYGILASGETGAALLLGGLGGLALGAAVSALTYFGLVTIPARHLFAVTTAMITLLAAGLAAQSIGFLQQAWIVTALSETLWDTSAILPDSSVFGRVLHTLIGYTDQPTQLQVIVYVATLAGIAIATKLAAPPPRAPKTVQAPAE</sequence>
<feature type="transmembrane region" description="Helical" evidence="6">
    <location>
        <begin position="6"/>
        <end position="26"/>
    </location>
</feature>
<feature type="transmembrane region" description="Helical" evidence="6">
    <location>
        <begin position="101"/>
        <end position="125"/>
    </location>
</feature>
<dbReference type="Proteomes" id="UP000230709">
    <property type="component" value="Chromosome"/>
</dbReference>
<dbReference type="RefSeq" id="WP_003608251.1">
    <property type="nucleotide sequence ID" value="NZ_ADVE02000001.1"/>
</dbReference>
<evidence type="ECO:0000256" key="3">
    <source>
        <dbReference type="ARBA" id="ARBA00022692"/>
    </source>
</evidence>
<dbReference type="GO" id="GO:0033573">
    <property type="term" value="C:high-affinity iron permease complex"/>
    <property type="evidence" value="ECO:0007669"/>
    <property type="project" value="InterPro"/>
</dbReference>